<feature type="region of interest" description="Disordered" evidence="1">
    <location>
        <begin position="49"/>
        <end position="89"/>
    </location>
</feature>
<feature type="compositionally biased region" description="Polar residues" evidence="1">
    <location>
        <begin position="71"/>
        <end position="89"/>
    </location>
</feature>
<protein>
    <submittedName>
        <fullName evidence="2">Uncharacterized protein</fullName>
    </submittedName>
</protein>
<evidence type="ECO:0000256" key="1">
    <source>
        <dbReference type="SAM" id="MobiDB-lite"/>
    </source>
</evidence>
<proteinExistence type="predicted"/>
<dbReference type="Proteomes" id="UP000229370">
    <property type="component" value="Unassembled WGS sequence"/>
</dbReference>
<dbReference type="EMBL" id="PFQK01000055">
    <property type="protein sequence ID" value="PJC81718.1"/>
    <property type="molecule type" value="Genomic_DNA"/>
</dbReference>
<reference evidence="3" key="1">
    <citation type="submission" date="2017-09" db="EMBL/GenBank/DDBJ databases">
        <title>Depth-based differentiation of microbial function through sediment-hosted aquifers and enrichment of novel symbionts in the deep terrestrial subsurface.</title>
        <authorList>
            <person name="Probst A.J."/>
            <person name="Ladd B."/>
            <person name="Jarett J.K."/>
            <person name="Geller-Mcgrath D.E."/>
            <person name="Sieber C.M.K."/>
            <person name="Emerson J.B."/>
            <person name="Anantharaman K."/>
            <person name="Thomas B.C."/>
            <person name="Malmstrom R."/>
            <person name="Stieglmeier M."/>
            <person name="Klingl A."/>
            <person name="Woyke T."/>
            <person name="Ryan C.M."/>
            <person name="Banfield J.F."/>
        </authorList>
    </citation>
    <scope>NUCLEOTIDE SEQUENCE [LARGE SCALE GENOMIC DNA]</scope>
</reference>
<gene>
    <name evidence="2" type="ORF">CO007_03450</name>
</gene>
<organism evidence="2 3">
    <name type="scientific">Candidatus Roizmanbacteria bacterium CG_4_8_14_3_um_filter_36_10</name>
    <dbReference type="NCBI Taxonomy" id="1974834"/>
    <lineage>
        <taxon>Bacteria</taxon>
        <taxon>Candidatus Roizmaniibacteriota</taxon>
    </lineage>
</organism>
<evidence type="ECO:0000313" key="3">
    <source>
        <dbReference type="Proteomes" id="UP000229370"/>
    </source>
</evidence>
<comment type="caution">
    <text evidence="2">The sequence shown here is derived from an EMBL/GenBank/DDBJ whole genome shotgun (WGS) entry which is preliminary data.</text>
</comment>
<accession>A0A2M8GMG5</accession>
<evidence type="ECO:0000313" key="2">
    <source>
        <dbReference type="EMBL" id="PJC81718.1"/>
    </source>
</evidence>
<dbReference type="AlphaFoldDB" id="A0A2M8GMG5"/>
<name>A0A2M8GMG5_9BACT</name>
<sequence length="89" mass="8577">MAGCCTGVGVAVGIAVGIGVPLGGGGGGGDTGQHVVLVTLPQLHCSLTQPAPHGLASYPEPQLGSQDAGGPTTSSHVPTLQPDVQLQEA</sequence>